<sequence>MAVLTAPQPSYIATGQTIAAAALAEAGYNASDKSTKKNNRKAPNAKPKAEPPVVKYGEGHPDLVGRQYKTFTKEDHTKNFEWRKNNKCCTECGSSDHKYRKCEIREKKIRKNVASKEYNFHMQKPIVQDPKNPFLSIPRELRDQILVQRVGEYREAISDTEDTFTIQPDRKFLPAIFKVCFQLSEESCELLVSRNTFIIRSGRAMKFLQRFLKDHHIAKFVRSLEFPSFHWFNPGQAYPKNRHGPGGVYSMVSGDVVLMQLCSNLQKVHISLDVSANVNGEAYAYSVPDFITRYNLDQVVNCTHLTELVLELTDRHGYASGLQPGQDVWSNGEDLAQLFRDRMAGRVETELRAQFKVKKEAAKKKAQIEKHEYKVDEVEEQTVLARTIADAKTTSVVTWHITSVRQ</sequence>
<name>A0A8H3UWI0_VENIN</name>
<dbReference type="Proteomes" id="UP000433883">
    <property type="component" value="Unassembled WGS sequence"/>
</dbReference>
<proteinExistence type="predicted"/>
<dbReference type="EMBL" id="WNWS01000144">
    <property type="protein sequence ID" value="KAE9977954.1"/>
    <property type="molecule type" value="Genomic_DNA"/>
</dbReference>
<evidence type="ECO:0000313" key="4">
    <source>
        <dbReference type="Proteomes" id="UP000447873"/>
    </source>
</evidence>
<evidence type="ECO:0000313" key="3">
    <source>
        <dbReference type="EMBL" id="KAE9977954.1"/>
    </source>
</evidence>
<dbReference type="AlphaFoldDB" id="A0A8H3UWI0"/>
<dbReference type="EMBL" id="WNWQ01000307">
    <property type="protein sequence ID" value="KAE9970986.1"/>
    <property type="molecule type" value="Genomic_DNA"/>
</dbReference>
<evidence type="ECO:0000313" key="2">
    <source>
        <dbReference type="EMBL" id="KAE9970986.1"/>
    </source>
</evidence>
<gene>
    <name evidence="2" type="ORF">BLS_004662</name>
    <name evidence="3" type="ORF">EG328_001747</name>
</gene>
<dbReference type="Proteomes" id="UP000447873">
    <property type="component" value="Unassembled WGS sequence"/>
</dbReference>
<comment type="caution">
    <text evidence="3">The sequence shown here is derived from an EMBL/GenBank/DDBJ whole genome shotgun (WGS) entry which is preliminary data.</text>
</comment>
<reference evidence="3 4" key="1">
    <citation type="submission" date="2018-12" db="EMBL/GenBank/DDBJ databases">
        <title>Venturia inaequalis Genome Resource.</title>
        <authorList>
            <person name="Lichtner F.J."/>
        </authorList>
    </citation>
    <scope>NUCLEOTIDE SEQUENCE [LARGE SCALE GENOMIC DNA]</scope>
    <source>
        <strain evidence="3 4">120213</strain>
        <strain evidence="2">Bline_iso_100314</strain>
    </source>
</reference>
<accession>A0A8H3UWI0</accession>
<feature type="region of interest" description="Disordered" evidence="1">
    <location>
        <begin position="28"/>
        <end position="53"/>
    </location>
</feature>
<protein>
    <submittedName>
        <fullName evidence="3">Uncharacterized protein</fullName>
    </submittedName>
</protein>
<evidence type="ECO:0000256" key="1">
    <source>
        <dbReference type="SAM" id="MobiDB-lite"/>
    </source>
</evidence>
<feature type="compositionally biased region" description="Low complexity" evidence="1">
    <location>
        <begin position="41"/>
        <end position="53"/>
    </location>
</feature>
<organism evidence="3 4">
    <name type="scientific">Venturia inaequalis</name>
    <name type="common">Apple scab fungus</name>
    <dbReference type="NCBI Taxonomy" id="5025"/>
    <lineage>
        <taxon>Eukaryota</taxon>
        <taxon>Fungi</taxon>
        <taxon>Dikarya</taxon>
        <taxon>Ascomycota</taxon>
        <taxon>Pezizomycotina</taxon>
        <taxon>Dothideomycetes</taxon>
        <taxon>Pleosporomycetidae</taxon>
        <taxon>Venturiales</taxon>
        <taxon>Venturiaceae</taxon>
        <taxon>Venturia</taxon>
    </lineage>
</organism>